<dbReference type="Gene3D" id="3.40.50.2000">
    <property type="entry name" value="Glycogen Phosphorylase B"/>
    <property type="match status" value="2"/>
</dbReference>
<dbReference type="RefSeq" id="WP_170119921.1">
    <property type="nucleotide sequence ID" value="NZ_QGDN01000001.1"/>
</dbReference>
<dbReference type="Proteomes" id="UP000250028">
    <property type="component" value="Unassembled WGS sequence"/>
</dbReference>
<protein>
    <submittedName>
        <fullName evidence="1">Uncharacterized protein</fullName>
    </submittedName>
</protein>
<dbReference type="EMBL" id="UESZ01000001">
    <property type="protein sequence ID" value="SSA36252.1"/>
    <property type="molecule type" value="Genomic_DNA"/>
</dbReference>
<proteinExistence type="predicted"/>
<gene>
    <name evidence="1" type="ORF">SAMN04489750_3641</name>
</gene>
<evidence type="ECO:0000313" key="1">
    <source>
        <dbReference type="EMBL" id="SSA36252.1"/>
    </source>
</evidence>
<name>A0A2Y9BUT4_9MICO</name>
<evidence type="ECO:0000313" key="2">
    <source>
        <dbReference type="Proteomes" id="UP000250028"/>
    </source>
</evidence>
<accession>A0A2Y9BUT4</accession>
<keyword evidence="2" id="KW-1185">Reference proteome</keyword>
<dbReference type="SUPFAM" id="SSF53756">
    <property type="entry name" value="UDP-Glycosyltransferase/glycogen phosphorylase"/>
    <property type="match status" value="1"/>
</dbReference>
<sequence length="335" mass="34538">MNDRPVHVVIGPARHGVVRHGAVVAGAGTGRLQTSAEPLDPGVLSGRRVIVQFTDRIFGTDALHAAATLERMLARAERRVVVLHDLPQASDGAAWQRRRAGYARVAAQADVVVVSSAHEAGLLTDAAPGVRPVVIPLPIDPSPYADGLPPVPTAAPAPGEAVVGVLGYLYPGKGLEQVLDAVAGLPVRVVNVGTAAAGHEDQVATLQARARALGVTLSITGWLDDAEFAGAIAAVDVPVAAHQHISASGSINSWLAAGRRPIVITSPYVDELVDRIPGALTVVAGSHQLRGAVVAALAQPELSRLDVAHIGPSSAQVARQLEELAREELAGEETA</sequence>
<reference evidence="2" key="1">
    <citation type="submission" date="2016-10" db="EMBL/GenBank/DDBJ databases">
        <authorList>
            <person name="Varghese N."/>
            <person name="Submissions S."/>
        </authorList>
    </citation>
    <scope>NUCLEOTIDE SEQUENCE [LARGE SCALE GENOMIC DNA]</scope>
    <source>
        <strain evidence="2">DSM 22951</strain>
    </source>
</reference>
<dbReference type="AlphaFoldDB" id="A0A2Y9BUT4"/>
<organism evidence="1 2">
    <name type="scientific">Branchiibius hedensis</name>
    <dbReference type="NCBI Taxonomy" id="672460"/>
    <lineage>
        <taxon>Bacteria</taxon>
        <taxon>Bacillati</taxon>
        <taxon>Actinomycetota</taxon>
        <taxon>Actinomycetes</taxon>
        <taxon>Micrococcales</taxon>
        <taxon>Dermacoccaceae</taxon>
        <taxon>Branchiibius</taxon>
    </lineage>
</organism>